<feature type="region of interest" description="Disordered" evidence="1">
    <location>
        <begin position="132"/>
        <end position="152"/>
    </location>
</feature>
<organism evidence="2 3">
    <name type="scientific">Deinococcus lacus</name>
    <dbReference type="NCBI Taxonomy" id="392561"/>
    <lineage>
        <taxon>Bacteria</taxon>
        <taxon>Thermotogati</taxon>
        <taxon>Deinococcota</taxon>
        <taxon>Deinococci</taxon>
        <taxon>Deinococcales</taxon>
        <taxon>Deinococcaceae</taxon>
        <taxon>Deinococcus</taxon>
    </lineage>
</organism>
<evidence type="ECO:0000313" key="3">
    <source>
        <dbReference type="Proteomes" id="UP001596297"/>
    </source>
</evidence>
<proteinExistence type="predicted"/>
<evidence type="ECO:0000256" key="1">
    <source>
        <dbReference type="SAM" id="MobiDB-lite"/>
    </source>
</evidence>
<gene>
    <name evidence="2" type="ORF">ACFP81_12330</name>
</gene>
<protein>
    <submittedName>
        <fullName evidence="2">Uncharacterized protein</fullName>
    </submittedName>
</protein>
<keyword evidence="3" id="KW-1185">Reference proteome</keyword>
<name>A0ABW1YE99_9DEIO</name>
<dbReference type="EMBL" id="JBHSWD010000002">
    <property type="protein sequence ID" value="MFC6592702.1"/>
    <property type="molecule type" value="Genomic_DNA"/>
</dbReference>
<reference evidence="3" key="1">
    <citation type="journal article" date="2019" name="Int. J. Syst. Evol. Microbiol.">
        <title>The Global Catalogue of Microorganisms (GCM) 10K type strain sequencing project: providing services to taxonomists for standard genome sequencing and annotation.</title>
        <authorList>
            <consortium name="The Broad Institute Genomics Platform"/>
            <consortium name="The Broad Institute Genome Sequencing Center for Infectious Disease"/>
            <person name="Wu L."/>
            <person name="Ma J."/>
        </authorList>
    </citation>
    <scope>NUCLEOTIDE SEQUENCE [LARGE SCALE GENOMIC DNA]</scope>
    <source>
        <strain evidence="3">CGMCC 1.15772</strain>
    </source>
</reference>
<evidence type="ECO:0000313" key="2">
    <source>
        <dbReference type="EMBL" id="MFC6592702.1"/>
    </source>
</evidence>
<dbReference type="Proteomes" id="UP001596297">
    <property type="component" value="Unassembled WGS sequence"/>
</dbReference>
<sequence length="152" mass="17806">MGRRRLPPVKLYRVERVEEAENDELFLSEQIRTQEAREKRLLAAEKRRAAREMQLEAAARRYRPAVQPLPLRRGAVRQARSPYLPELERTFEHLKSDLGRLTPAEEQLLRALLLERLHTALAAAYDWYRAGKPASPPAQAAKPSDWREWDWD</sequence>
<dbReference type="RefSeq" id="WP_380083822.1">
    <property type="nucleotide sequence ID" value="NZ_JBHSWD010000002.1"/>
</dbReference>
<accession>A0ABW1YE99</accession>
<comment type="caution">
    <text evidence="2">The sequence shown here is derived from an EMBL/GenBank/DDBJ whole genome shotgun (WGS) entry which is preliminary data.</text>
</comment>